<evidence type="ECO:0000313" key="1">
    <source>
        <dbReference type="EMBL" id="KAH3777047.1"/>
    </source>
</evidence>
<comment type="caution">
    <text evidence="1">The sequence shown here is derived from an EMBL/GenBank/DDBJ whole genome shotgun (WGS) entry which is preliminary data.</text>
</comment>
<evidence type="ECO:0000313" key="2">
    <source>
        <dbReference type="Proteomes" id="UP000828390"/>
    </source>
</evidence>
<name>A0A9D4EFB3_DREPO</name>
<dbReference type="Proteomes" id="UP000828390">
    <property type="component" value="Unassembled WGS sequence"/>
</dbReference>
<dbReference type="EMBL" id="JAIWYP010000009">
    <property type="protein sequence ID" value="KAH3777047.1"/>
    <property type="molecule type" value="Genomic_DNA"/>
</dbReference>
<accession>A0A9D4EFB3</accession>
<organism evidence="1 2">
    <name type="scientific">Dreissena polymorpha</name>
    <name type="common">Zebra mussel</name>
    <name type="synonym">Mytilus polymorpha</name>
    <dbReference type="NCBI Taxonomy" id="45954"/>
    <lineage>
        <taxon>Eukaryota</taxon>
        <taxon>Metazoa</taxon>
        <taxon>Spiralia</taxon>
        <taxon>Lophotrochozoa</taxon>
        <taxon>Mollusca</taxon>
        <taxon>Bivalvia</taxon>
        <taxon>Autobranchia</taxon>
        <taxon>Heteroconchia</taxon>
        <taxon>Euheterodonta</taxon>
        <taxon>Imparidentia</taxon>
        <taxon>Neoheterodontei</taxon>
        <taxon>Myida</taxon>
        <taxon>Dreissenoidea</taxon>
        <taxon>Dreissenidae</taxon>
        <taxon>Dreissena</taxon>
    </lineage>
</organism>
<reference evidence="1" key="2">
    <citation type="submission" date="2020-11" db="EMBL/GenBank/DDBJ databases">
        <authorList>
            <person name="McCartney M.A."/>
            <person name="Auch B."/>
            <person name="Kono T."/>
            <person name="Mallez S."/>
            <person name="Becker A."/>
            <person name="Gohl D.M."/>
            <person name="Silverstein K.A.T."/>
            <person name="Koren S."/>
            <person name="Bechman K.B."/>
            <person name="Herman A."/>
            <person name="Abrahante J.E."/>
            <person name="Garbe J."/>
        </authorList>
    </citation>
    <scope>NUCLEOTIDE SEQUENCE</scope>
    <source>
        <strain evidence="1">Duluth1</strain>
        <tissue evidence="1">Whole animal</tissue>
    </source>
</reference>
<gene>
    <name evidence="1" type="ORF">DPMN_178483</name>
</gene>
<reference evidence="1" key="1">
    <citation type="journal article" date="2019" name="bioRxiv">
        <title>The Genome of the Zebra Mussel, Dreissena polymorpha: A Resource for Invasive Species Research.</title>
        <authorList>
            <person name="McCartney M.A."/>
            <person name="Auch B."/>
            <person name="Kono T."/>
            <person name="Mallez S."/>
            <person name="Zhang Y."/>
            <person name="Obille A."/>
            <person name="Becker A."/>
            <person name="Abrahante J.E."/>
            <person name="Garbe J."/>
            <person name="Badalamenti J.P."/>
            <person name="Herman A."/>
            <person name="Mangelson H."/>
            <person name="Liachko I."/>
            <person name="Sullivan S."/>
            <person name="Sone E.D."/>
            <person name="Koren S."/>
            <person name="Silverstein K.A.T."/>
            <person name="Beckman K.B."/>
            <person name="Gohl D.M."/>
        </authorList>
    </citation>
    <scope>NUCLEOTIDE SEQUENCE</scope>
    <source>
        <strain evidence="1">Duluth1</strain>
        <tissue evidence="1">Whole animal</tissue>
    </source>
</reference>
<proteinExistence type="predicted"/>
<keyword evidence="2" id="KW-1185">Reference proteome</keyword>
<sequence>MVELDEGDPEQDCEGIFEQDSKDLVFLNWMSQGSVETSSSSAIVSTFRRVARPVGTIPNHATSVAQTPHHPPQVPTFRAVQAPAPNAWPVTIPFPMPRFESSAQDVNKAGNAPVAGTNSSTERIEMNTPLTDDNDFLKGGVEDSFSKTCVRLQAKKLRGKLQIPCESDLLANVSTKSNW</sequence>
<protein>
    <submittedName>
        <fullName evidence="1">Uncharacterized protein</fullName>
    </submittedName>
</protein>
<dbReference type="AlphaFoldDB" id="A0A9D4EFB3"/>